<dbReference type="STRING" id="4232.A0A251SKB7"/>
<gene>
    <name evidence="2" type="ORF">HannXRQ_Chr14g0439961</name>
</gene>
<dbReference type="AlphaFoldDB" id="A0A251SKB7"/>
<evidence type="ECO:0000313" key="3">
    <source>
        <dbReference type="Proteomes" id="UP000215914"/>
    </source>
</evidence>
<keyword evidence="3" id="KW-1185">Reference proteome</keyword>
<name>A0A251SKB7_HELAN</name>
<accession>A0A251SKB7</accession>
<sequence>MGCDKPARVRSLHSSSSSSSSSSNLFQLSPFVCRHLFSYMKTVSGRIVSTKPLSLSKAAYVLSNFVSSDNGASQPVAAYLRRASAAFDELAYFKKHIKSKKYSSKDDVSTKSDVSHRSFEERDRENGGVNKKLDHVSVEVEVTIDEHRAGEGDGKLKKKERKRKKSEGSLGSGQTDNVEVEFKEGDQTMSEKSEEKKKKKKKRKNAEVDGGETSNSVTPGRKKRRKTEADD</sequence>
<dbReference type="OMA" id="IDEHRAG"/>
<protein>
    <submittedName>
        <fullName evidence="2">Uncharacterized protein</fullName>
    </submittedName>
</protein>
<feature type="region of interest" description="Disordered" evidence="1">
    <location>
        <begin position="151"/>
        <end position="231"/>
    </location>
</feature>
<evidence type="ECO:0000256" key="1">
    <source>
        <dbReference type="SAM" id="MobiDB-lite"/>
    </source>
</evidence>
<feature type="compositionally biased region" description="Basic residues" evidence="1">
    <location>
        <begin position="156"/>
        <end position="165"/>
    </location>
</feature>
<evidence type="ECO:0000313" key="2">
    <source>
        <dbReference type="EMBL" id="OTF97920.1"/>
    </source>
</evidence>
<dbReference type="EMBL" id="CM007903">
    <property type="protein sequence ID" value="OTF97920.1"/>
    <property type="molecule type" value="Genomic_DNA"/>
</dbReference>
<dbReference type="Proteomes" id="UP000215914">
    <property type="component" value="Chromosome 14"/>
</dbReference>
<organism evidence="2 3">
    <name type="scientific">Helianthus annuus</name>
    <name type="common">Common sunflower</name>
    <dbReference type="NCBI Taxonomy" id="4232"/>
    <lineage>
        <taxon>Eukaryota</taxon>
        <taxon>Viridiplantae</taxon>
        <taxon>Streptophyta</taxon>
        <taxon>Embryophyta</taxon>
        <taxon>Tracheophyta</taxon>
        <taxon>Spermatophyta</taxon>
        <taxon>Magnoliopsida</taxon>
        <taxon>eudicotyledons</taxon>
        <taxon>Gunneridae</taxon>
        <taxon>Pentapetalae</taxon>
        <taxon>asterids</taxon>
        <taxon>campanulids</taxon>
        <taxon>Asterales</taxon>
        <taxon>Asteraceae</taxon>
        <taxon>Asteroideae</taxon>
        <taxon>Heliantheae alliance</taxon>
        <taxon>Heliantheae</taxon>
        <taxon>Helianthus</taxon>
    </lineage>
</organism>
<proteinExistence type="predicted"/>
<reference evidence="3" key="1">
    <citation type="journal article" date="2017" name="Nature">
        <title>The sunflower genome provides insights into oil metabolism, flowering and Asterid evolution.</title>
        <authorList>
            <person name="Badouin H."/>
            <person name="Gouzy J."/>
            <person name="Grassa C.J."/>
            <person name="Murat F."/>
            <person name="Staton S.E."/>
            <person name="Cottret L."/>
            <person name="Lelandais-Briere C."/>
            <person name="Owens G.L."/>
            <person name="Carrere S."/>
            <person name="Mayjonade B."/>
            <person name="Legrand L."/>
            <person name="Gill N."/>
            <person name="Kane N.C."/>
            <person name="Bowers J.E."/>
            <person name="Hubner S."/>
            <person name="Bellec A."/>
            <person name="Berard A."/>
            <person name="Berges H."/>
            <person name="Blanchet N."/>
            <person name="Boniface M.C."/>
            <person name="Brunel D."/>
            <person name="Catrice O."/>
            <person name="Chaidir N."/>
            <person name="Claudel C."/>
            <person name="Donnadieu C."/>
            <person name="Faraut T."/>
            <person name="Fievet G."/>
            <person name="Helmstetter N."/>
            <person name="King M."/>
            <person name="Knapp S.J."/>
            <person name="Lai Z."/>
            <person name="Le Paslier M.C."/>
            <person name="Lippi Y."/>
            <person name="Lorenzon L."/>
            <person name="Mandel J.R."/>
            <person name="Marage G."/>
            <person name="Marchand G."/>
            <person name="Marquand E."/>
            <person name="Bret-Mestries E."/>
            <person name="Morien E."/>
            <person name="Nambeesan S."/>
            <person name="Nguyen T."/>
            <person name="Pegot-Espagnet P."/>
            <person name="Pouilly N."/>
            <person name="Raftis F."/>
            <person name="Sallet E."/>
            <person name="Schiex T."/>
            <person name="Thomas J."/>
            <person name="Vandecasteele C."/>
            <person name="Vares D."/>
            <person name="Vear F."/>
            <person name="Vautrin S."/>
            <person name="Crespi M."/>
            <person name="Mangin B."/>
            <person name="Burke J.M."/>
            <person name="Salse J."/>
            <person name="Munos S."/>
            <person name="Vincourt P."/>
            <person name="Rieseberg L.H."/>
            <person name="Langlade N.B."/>
        </authorList>
    </citation>
    <scope>NUCLEOTIDE SEQUENCE [LARGE SCALE GENOMIC DNA]</scope>
    <source>
        <strain evidence="3">cv. SF193</strain>
    </source>
</reference>
<feature type="compositionally biased region" description="Basic residues" evidence="1">
    <location>
        <begin position="220"/>
        <end position="231"/>
    </location>
</feature>
<feature type="region of interest" description="Disordered" evidence="1">
    <location>
        <begin position="1"/>
        <end position="24"/>
    </location>
</feature>
<dbReference type="InParanoid" id="A0A251SKB7"/>
<feature type="region of interest" description="Disordered" evidence="1">
    <location>
        <begin position="104"/>
        <end position="134"/>
    </location>
</feature>
<feature type="compositionally biased region" description="Basic and acidic residues" evidence="1">
    <location>
        <begin position="180"/>
        <end position="196"/>
    </location>
</feature>
<dbReference type="PANTHER" id="PTHR48227">
    <property type="entry name" value="DNA TOPOISOMERASE 1-LIKE"/>
    <property type="match status" value="1"/>
</dbReference>
<feature type="compositionally biased region" description="Low complexity" evidence="1">
    <location>
        <begin position="14"/>
        <end position="23"/>
    </location>
</feature>
<dbReference type="PANTHER" id="PTHR48227:SF1">
    <property type="entry name" value="DNA LIGASE 1-LIKE"/>
    <property type="match status" value="1"/>
</dbReference>